<dbReference type="OMA" id="DCGPQKQ"/>
<sequence length="546" mass="61231">MGQDTNMLNTHQQLVRTTSRRPGQDTRFQALGSGIGLLKLLSNIPQAEPVSLAVGDGVPIQGPQQRSQSTGQVARKDRRHRIRNKKGQGSAEAEDLFPCPPRKPSFPFQWAWESFITDGQALLQPRSPSTPGHQALPWPRVAPQRKPRPKSTANLPEEGRKQQLGAWDGPILPSKEESQGPEPPSECGLRTPEKRSGSRLECEETAEPEGPGAEEVKRGLSPGELPQLPRRGLILEEEWFSEATEETEEGEHRGPPRRSSGSQKKGQDSGEEALDEGELQGQSLGSGSSCNNPREPQRKKPGAKEREGPWDLEKLHRQLQQELDCGPQKQPWKALRDAFQASSRSGKAQILGNETFLFANFPNRTFHKRHEATRSLLQSWERQQQEEQQQAERRRAREQRVQQQVARCLAAYAPKGSRGPGATQRKLEELRRQERQRFAEYQAELQGIQHRVQARPFLFQQAMQANARLTVARRFSQVLSALGLNEEQLLAEAGKADIQGAAGKPRSHKSMEVRMERSSQSPPRTEPTSTEPDRHITLSLDPQCRS</sequence>
<feature type="compositionally biased region" description="Polar residues" evidence="3">
    <location>
        <begin position="1"/>
        <end position="21"/>
    </location>
</feature>
<dbReference type="GO" id="GO:0036064">
    <property type="term" value="C:ciliary basal body"/>
    <property type="evidence" value="ECO:0007669"/>
    <property type="project" value="TreeGrafter"/>
</dbReference>
<name>H0XFI9_OTOGA</name>
<feature type="region of interest" description="Disordered" evidence="3">
    <location>
        <begin position="55"/>
        <end position="100"/>
    </location>
</feature>
<dbReference type="HOGENOM" id="CLU_037959_0_0_1"/>
<dbReference type="GeneTree" id="ENSGT00390000008351"/>
<feature type="compositionally biased region" description="Acidic residues" evidence="3">
    <location>
        <begin position="235"/>
        <end position="249"/>
    </location>
</feature>
<evidence type="ECO:0000256" key="3">
    <source>
        <dbReference type="SAM" id="MobiDB-lite"/>
    </source>
</evidence>
<dbReference type="PANTHER" id="PTHR21501:SF5">
    <property type="entry name" value="TESTIS-SPECIFIC PROTEIN 10-INTERACTING PROTEIN"/>
    <property type="match status" value="1"/>
</dbReference>
<dbReference type="STRING" id="30611.ENSOGAP00000014784"/>
<protein>
    <submittedName>
        <fullName evidence="4">Testis specific 10 interacting protein</fullName>
    </submittedName>
</protein>
<reference evidence="4" key="2">
    <citation type="submission" date="2025-08" db="UniProtKB">
        <authorList>
            <consortium name="Ensembl"/>
        </authorList>
    </citation>
    <scope>IDENTIFICATION</scope>
</reference>
<dbReference type="eggNOG" id="ENOG502S4NS">
    <property type="taxonomic scope" value="Eukaryota"/>
</dbReference>
<dbReference type="AlphaFoldDB" id="H0XFI9"/>
<dbReference type="GO" id="GO:0044782">
    <property type="term" value="P:cilium organization"/>
    <property type="evidence" value="ECO:0007669"/>
    <property type="project" value="TreeGrafter"/>
</dbReference>
<dbReference type="Ensembl" id="ENSOGAT00000016524.2">
    <property type="protein sequence ID" value="ENSOGAP00000014784.2"/>
    <property type="gene ID" value="ENSOGAG00000016520.2"/>
</dbReference>
<dbReference type="PANTHER" id="PTHR21501">
    <property type="entry name" value="PROTEIN FAM-161"/>
    <property type="match status" value="1"/>
</dbReference>
<evidence type="ECO:0000256" key="2">
    <source>
        <dbReference type="SAM" id="Coils"/>
    </source>
</evidence>
<feature type="compositionally biased region" description="Basic and acidic residues" evidence="3">
    <location>
        <begin position="191"/>
        <end position="202"/>
    </location>
</feature>
<accession>H0XFI9</accession>
<dbReference type="EMBL" id="AAQR03147677">
    <property type="status" value="NOT_ANNOTATED_CDS"/>
    <property type="molecule type" value="Genomic_DNA"/>
</dbReference>
<dbReference type="GO" id="GO:0032391">
    <property type="term" value="C:photoreceptor connecting cilium"/>
    <property type="evidence" value="ECO:0007669"/>
    <property type="project" value="TreeGrafter"/>
</dbReference>
<evidence type="ECO:0000313" key="4">
    <source>
        <dbReference type="Ensembl" id="ENSOGAP00000014784.2"/>
    </source>
</evidence>
<proteinExistence type="predicted"/>
<feature type="region of interest" description="Disordered" evidence="3">
    <location>
        <begin position="122"/>
        <end position="329"/>
    </location>
</feature>
<feature type="region of interest" description="Disordered" evidence="3">
    <location>
        <begin position="496"/>
        <end position="546"/>
    </location>
</feature>
<reference evidence="5" key="1">
    <citation type="submission" date="2011-03" db="EMBL/GenBank/DDBJ databases">
        <title>Version 3 of the genome sequence of Otolemur garnettii (Bushbaby).</title>
        <authorList>
            <consortium name="The Broad Institute Genome Sequencing Platform"/>
            <person name="Di Palma F."/>
            <person name="Johnson J."/>
            <person name="Lander E.S."/>
            <person name="Lindblad-Toh K."/>
            <person name="Jaffe D.B."/>
            <person name="Gnerre S."/>
            <person name="MacCallum I."/>
            <person name="Przybylski D."/>
            <person name="Ribeiro F.J."/>
            <person name="Burton J.N."/>
            <person name="Walker B.J."/>
            <person name="Sharpe T."/>
            <person name="Hall G."/>
        </authorList>
    </citation>
    <scope>NUCLEOTIDE SEQUENCE [LARGE SCALE GENOMIC DNA]</scope>
</reference>
<feature type="region of interest" description="Disordered" evidence="3">
    <location>
        <begin position="1"/>
        <end position="25"/>
    </location>
</feature>
<dbReference type="FunCoup" id="H0XFI9">
    <property type="interactions" value="27"/>
</dbReference>
<organism evidence="4 5">
    <name type="scientific">Otolemur garnettii</name>
    <name type="common">Small-eared galago</name>
    <name type="synonym">Garnett's greater bushbaby</name>
    <dbReference type="NCBI Taxonomy" id="30611"/>
    <lineage>
        <taxon>Eukaryota</taxon>
        <taxon>Metazoa</taxon>
        <taxon>Chordata</taxon>
        <taxon>Craniata</taxon>
        <taxon>Vertebrata</taxon>
        <taxon>Euteleostomi</taxon>
        <taxon>Mammalia</taxon>
        <taxon>Eutheria</taxon>
        <taxon>Euarchontoglires</taxon>
        <taxon>Primates</taxon>
        <taxon>Strepsirrhini</taxon>
        <taxon>Lorisiformes</taxon>
        <taxon>Galagidae</taxon>
        <taxon>Otolemur</taxon>
    </lineage>
</organism>
<gene>
    <name evidence="4" type="primary">TSGA10IP</name>
</gene>
<keyword evidence="5" id="KW-1185">Reference proteome</keyword>
<feature type="coiled-coil region" evidence="2">
    <location>
        <begin position="370"/>
        <end position="451"/>
    </location>
</feature>
<dbReference type="EMBL" id="AAQR03147678">
    <property type="status" value="NOT_ANNOTATED_CDS"/>
    <property type="molecule type" value="Genomic_DNA"/>
</dbReference>
<keyword evidence="1 2" id="KW-0175">Coiled coil</keyword>
<feature type="compositionally biased region" description="Basic and acidic residues" evidence="3">
    <location>
        <begin position="295"/>
        <end position="316"/>
    </location>
</feature>
<dbReference type="InterPro" id="IPR051655">
    <property type="entry name" value="FAM161"/>
</dbReference>
<evidence type="ECO:0000256" key="1">
    <source>
        <dbReference type="ARBA" id="ARBA00023054"/>
    </source>
</evidence>
<dbReference type="InParanoid" id="H0XFI9"/>
<feature type="compositionally biased region" description="Acidic residues" evidence="3">
    <location>
        <begin position="269"/>
        <end position="278"/>
    </location>
</feature>
<evidence type="ECO:0000313" key="5">
    <source>
        <dbReference type="Proteomes" id="UP000005225"/>
    </source>
</evidence>
<reference evidence="4" key="3">
    <citation type="submission" date="2025-09" db="UniProtKB">
        <authorList>
            <consortium name="Ensembl"/>
        </authorList>
    </citation>
    <scope>IDENTIFICATION</scope>
</reference>
<feature type="compositionally biased region" description="Polar residues" evidence="3">
    <location>
        <begin position="62"/>
        <end position="72"/>
    </location>
</feature>
<dbReference type="Proteomes" id="UP000005225">
    <property type="component" value="Unassembled WGS sequence"/>
</dbReference>
<feature type="compositionally biased region" description="Low complexity" evidence="3">
    <location>
        <begin position="279"/>
        <end position="289"/>
    </location>
</feature>
<feature type="compositionally biased region" description="Basic residues" evidence="3">
    <location>
        <begin position="76"/>
        <end position="86"/>
    </location>
</feature>
<feature type="compositionally biased region" description="Low complexity" evidence="3">
    <location>
        <begin position="518"/>
        <end position="530"/>
    </location>
</feature>